<protein>
    <submittedName>
        <fullName evidence="8">Arylsulfatase family member H</fullName>
    </submittedName>
</protein>
<dbReference type="FunFam" id="3.40.720.10:FF:000174">
    <property type="entry name" value="Uncharacterized protein"/>
    <property type="match status" value="1"/>
</dbReference>
<dbReference type="Pfam" id="PF00884">
    <property type="entry name" value="Sulfatase"/>
    <property type="match status" value="1"/>
</dbReference>
<dbReference type="Gene3D" id="3.30.1120.10">
    <property type="match status" value="1"/>
</dbReference>
<comment type="cofactor">
    <cofactor evidence="1">
        <name>Ca(2+)</name>
        <dbReference type="ChEBI" id="CHEBI:29108"/>
    </cofactor>
</comment>
<reference evidence="8" key="1">
    <citation type="submission" date="2019-03" db="EMBL/GenBank/DDBJ databases">
        <authorList>
            <person name="Warren W.C."/>
            <person name="Johnson G.S."/>
        </authorList>
    </citation>
    <scope>NUCLEOTIDE SEQUENCE [LARGE SCALE GENOMIC DNA]</scope>
    <source>
        <strain evidence="8">Basenji</strain>
    </source>
</reference>
<organism evidence="8 9">
    <name type="scientific">Canis lupus familiaris</name>
    <name type="common">Dog</name>
    <name type="synonym">Canis familiaris</name>
    <dbReference type="NCBI Taxonomy" id="9615"/>
    <lineage>
        <taxon>Eukaryota</taxon>
        <taxon>Metazoa</taxon>
        <taxon>Chordata</taxon>
        <taxon>Craniata</taxon>
        <taxon>Vertebrata</taxon>
        <taxon>Euteleostomi</taxon>
        <taxon>Mammalia</taxon>
        <taxon>Eutheria</taxon>
        <taxon>Laurasiatheria</taxon>
        <taxon>Carnivora</taxon>
        <taxon>Caniformia</taxon>
        <taxon>Canidae</taxon>
        <taxon>Canis</taxon>
    </lineage>
</organism>
<keyword evidence="4" id="KW-0378">Hydrolase</keyword>
<dbReference type="FunFam" id="3.30.1120.10:FF:000001">
    <property type="entry name" value="Arylsulfatase E"/>
    <property type="match status" value="1"/>
</dbReference>
<gene>
    <name evidence="8" type="primary">ARSH</name>
</gene>
<feature type="transmembrane region" description="Helical" evidence="6">
    <location>
        <begin position="243"/>
        <end position="264"/>
    </location>
</feature>
<accession>A0A8C0MVL3</accession>
<evidence type="ECO:0000256" key="6">
    <source>
        <dbReference type="SAM" id="Phobius"/>
    </source>
</evidence>
<feature type="transmembrane region" description="Helical" evidence="6">
    <location>
        <begin position="212"/>
        <end position="231"/>
    </location>
</feature>
<feature type="transmembrane region" description="Helical" evidence="6">
    <location>
        <begin position="32"/>
        <end position="49"/>
    </location>
</feature>
<evidence type="ECO:0000313" key="8">
    <source>
        <dbReference type="Ensembl" id="ENSCAFP00030017595.1"/>
    </source>
</evidence>
<evidence type="ECO:0000256" key="1">
    <source>
        <dbReference type="ARBA" id="ARBA00001913"/>
    </source>
</evidence>
<dbReference type="Ensembl" id="ENSCAFT00030020179.1">
    <property type="protein sequence ID" value="ENSCAFP00030017595.1"/>
    <property type="gene ID" value="ENSCAFG00030010851.1"/>
</dbReference>
<dbReference type="Gene3D" id="3.40.720.10">
    <property type="entry name" value="Alkaline Phosphatase, subunit A"/>
    <property type="match status" value="1"/>
</dbReference>
<reference evidence="8" key="2">
    <citation type="submission" date="2025-08" db="UniProtKB">
        <authorList>
            <consortium name="Ensembl"/>
        </authorList>
    </citation>
    <scope>IDENTIFICATION</scope>
</reference>
<dbReference type="Proteomes" id="UP000694429">
    <property type="component" value="Chromosome X"/>
</dbReference>
<dbReference type="GO" id="GO:0070013">
    <property type="term" value="C:intracellular organelle lumen"/>
    <property type="evidence" value="ECO:0007669"/>
    <property type="project" value="UniProtKB-ARBA"/>
</dbReference>
<dbReference type="AlphaFoldDB" id="A0A8C0MVL3"/>
<dbReference type="PANTHER" id="PTHR42693:SF16">
    <property type="entry name" value="ARYLSULFATASE H"/>
    <property type="match status" value="1"/>
</dbReference>
<keyword evidence="5" id="KW-0106">Calcium</keyword>
<dbReference type="InterPro" id="IPR050738">
    <property type="entry name" value="Sulfatase"/>
</dbReference>
<dbReference type="FunFam" id="3.40.720.10:FF:000233">
    <property type="entry name" value="Predicted protein"/>
    <property type="match status" value="1"/>
</dbReference>
<proteinExistence type="inferred from homology"/>
<evidence type="ECO:0000256" key="5">
    <source>
        <dbReference type="ARBA" id="ARBA00022837"/>
    </source>
</evidence>
<dbReference type="PANTHER" id="PTHR42693">
    <property type="entry name" value="ARYLSULFATASE FAMILY MEMBER"/>
    <property type="match status" value="1"/>
</dbReference>
<evidence type="ECO:0000256" key="4">
    <source>
        <dbReference type="ARBA" id="ARBA00022801"/>
    </source>
</evidence>
<dbReference type="Pfam" id="PF14707">
    <property type="entry name" value="Sulfatase_C"/>
    <property type="match status" value="1"/>
</dbReference>
<dbReference type="GO" id="GO:0005783">
    <property type="term" value="C:endoplasmic reticulum"/>
    <property type="evidence" value="ECO:0007669"/>
    <property type="project" value="UniProtKB-ARBA"/>
</dbReference>
<feature type="domain" description="Sulfatase N-terminal" evidence="7">
    <location>
        <begin position="54"/>
        <end position="436"/>
    </location>
</feature>
<evidence type="ECO:0000256" key="2">
    <source>
        <dbReference type="ARBA" id="ARBA00008779"/>
    </source>
</evidence>
<dbReference type="Gene3D" id="1.10.287.550">
    <property type="entry name" value="Helix hairpin bin"/>
    <property type="match status" value="1"/>
</dbReference>
<comment type="similarity">
    <text evidence="2">Belongs to the sulfatase family.</text>
</comment>
<evidence type="ECO:0000256" key="3">
    <source>
        <dbReference type="ARBA" id="ARBA00022723"/>
    </source>
</evidence>
<name>A0A8C0MVL3_CANLF</name>
<evidence type="ECO:0000259" key="7">
    <source>
        <dbReference type="Pfam" id="PF00884"/>
    </source>
</evidence>
<dbReference type="GO" id="GO:0046872">
    <property type="term" value="F:metal ion binding"/>
    <property type="evidence" value="ECO:0007669"/>
    <property type="project" value="UniProtKB-KW"/>
</dbReference>
<dbReference type="InterPro" id="IPR024607">
    <property type="entry name" value="Sulfatase_CS"/>
</dbReference>
<dbReference type="GO" id="GO:0016787">
    <property type="term" value="F:hydrolase activity"/>
    <property type="evidence" value="ECO:0007669"/>
    <property type="project" value="UniProtKB-KW"/>
</dbReference>
<evidence type="ECO:0000313" key="9">
    <source>
        <dbReference type="Proteomes" id="UP000694429"/>
    </source>
</evidence>
<dbReference type="PROSITE" id="PS00523">
    <property type="entry name" value="SULFATASE_1"/>
    <property type="match status" value="1"/>
</dbReference>
<keyword evidence="6" id="KW-0472">Membrane</keyword>
<dbReference type="InterPro" id="IPR000917">
    <property type="entry name" value="Sulfatase_N"/>
</dbReference>
<dbReference type="FunFam" id="1.10.287.550:FF:000001">
    <property type="entry name" value="Arylsulfatase E"/>
    <property type="match status" value="1"/>
</dbReference>
<dbReference type="InterPro" id="IPR017850">
    <property type="entry name" value="Alkaline_phosphatase_core_sf"/>
</dbReference>
<dbReference type="SUPFAM" id="SSF53649">
    <property type="entry name" value="Alkaline phosphatase-like"/>
    <property type="match status" value="1"/>
</dbReference>
<keyword evidence="6" id="KW-1133">Transmembrane helix</keyword>
<keyword evidence="3" id="KW-0479">Metal-binding</keyword>
<sequence length="609" mass="68781">MVDQTTGVHEPDVRGAKYADMKQLFYNWTCRLSLWLCCWLGGLSAGFMTRNSRPNIVLLMADDLGVGDLCCYGNNTVSTPNIDRLASEGVRLTQHLAAASVCTPSRAAFLTGRYPIRSGMASPYNLNRGLTWLGGSGGLPTNETTFAKLLQHYGYRTGLIGKWHQGLSCASRNDHCYHPLNHGFDYFYGLPFGLLSDCQASRTPELHRWLRIKLWISTAVLSLVPLLLLIPKYARWFVVPWKVILTFALLAFLFFISWYSSYGFTRRWNCILMRNHEIIQQPMREERVASLMLKEALAFIDRYKRGPFLLFVSFLHVHTPLITKDKFVGHSKYGLYGDNVEEMDWMVGRILETLDQERLTNHTLVYFTSDNGGRLEVQEGEVQLGGSNGIYKGGQGMGGWEGGIRVPGIFRWPTVLQAGKVINEPTSLMDIYPTLSYIGGGMLPQDRVIDGRNLMPLLEGRVSHSDHEFLFHYCGVYLHTARWHQKDCATVWKAHYVTPKFSPDGAGACYGSGICPCSGDVTYHDPPLLFDVSRDPSETRPLNPDNEALFDSVVKKIEAAIKEHRRTLTPVPQQFSVFNTLWKPWLQPCCGTFPFCGCDKEDDILSTAW</sequence>
<dbReference type="PROSITE" id="PS00149">
    <property type="entry name" value="SULFATASE_2"/>
    <property type="match status" value="1"/>
</dbReference>
<keyword evidence="6" id="KW-0812">Transmembrane</keyword>